<accession>A0A0M1N1B5</accession>
<proteinExistence type="predicted"/>
<reference evidence="3" key="1">
    <citation type="submission" date="2015-08" db="EMBL/GenBank/DDBJ databases">
        <title>Genome sequencing project for genomic taxonomy and phylogenomics of Bacillus-like bacteria.</title>
        <authorList>
            <person name="Liu B."/>
            <person name="Wang J."/>
            <person name="Zhu Y."/>
            <person name="Liu G."/>
            <person name="Chen Q."/>
            <person name="Chen Z."/>
            <person name="Lan J."/>
            <person name="Che J."/>
            <person name="Ge C."/>
            <person name="Shi H."/>
            <person name="Pan Z."/>
            <person name="Liu X."/>
        </authorList>
    </citation>
    <scope>NUCLEOTIDE SEQUENCE [LARGE SCALE GENOMIC DNA]</scope>
    <source>
        <strain evidence="3">FJAT-22460</strain>
    </source>
</reference>
<organism evidence="2 3">
    <name type="scientific">Paenibacillus solani</name>
    <dbReference type="NCBI Taxonomy" id="1705565"/>
    <lineage>
        <taxon>Bacteria</taxon>
        <taxon>Bacillati</taxon>
        <taxon>Bacillota</taxon>
        <taxon>Bacilli</taxon>
        <taxon>Bacillales</taxon>
        <taxon>Paenibacillaceae</taxon>
        <taxon>Paenibacillus</taxon>
    </lineage>
</organism>
<sequence>MRILVYGAGVLGSYLAHELVRGSNEVTMLARGRRADELQQNGNVIRHYLQLRTTVDKVNVIRELQPEDVYDLIFVVMKYPDFEAVLPALAANQSKHIVIMGNNASPIEMRHYLQSNSPVEKKVAFAFQSFAGWRENGRVNCLRGPKVTLVFGGLGEQLNWRSVIDQALKNTRYNTITFTNMDEWLKSHFVMILPLNRIAVSYNGNLRKAARDKILLNYVIDAIDEGHQVLIKNGYSITPANQQQLVRKYRKVVFTVLKILLATPIGRTTLSDKAVSANEMTSLYQAFSDLKKRANIATPNWDKLYNYIPLQ</sequence>
<name>A0A0M1N1B5_9BACL</name>
<comment type="caution">
    <text evidence="2">The sequence shown here is derived from an EMBL/GenBank/DDBJ whole genome shotgun (WGS) entry which is preliminary data.</text>
</comment>
<dbReference type="Proteomes" id="UP000036932">
    <property type="component" value="Unassembled WGS sequence"/>
</dbReference>
<dbReference type="SUPFAM" id="SSF51735">
    <property type="entry name" value="NAD(P)-binding Rossmann-fold domains"/>
    <property type="match status" value="1"/>
</dbReference>
<evidence type="ECO:0000259" key="1">
    <source>
        <dbReference type="Pfam" id="PF02558"/>
    </source>
</evidence>
<evidence type="ECO:0000313" key="2">
    <source>
        <dbReference type="EMBL" id="KOR75938.1"/>
    </source>
</evidence>
<gene>
    <name evidence="2" type="ORF">AM231_25075</name>
</gene>
<protein>
    <submittedName>
        <fullName evidence="2">2-dehydropantoate 2-reductase</fullName>
    </submittedName>
</protein>
<dbReference type="OrthoDB" id="9793586at2"/>
<dbReference type="InterPro" id="IPR013332">
    <property type="entry name" value="KPR_N"/>
</dbReference>
<dbReference type="RefSeq" id="WP_054405108.1">
    <property type="nucleotide sequence ID" value="NZ_LIUT01000008.1"/>
</dbReference>
<dbReference type="AlphaFoldDB" id="A0A0M1N1B5"/>
<evidence type="ECO:0000313" key="3">
    <source>
        <dbReference type="Proteomes" id="UP000036932"/>
    </source>
</evidence>
<dbReference type="InterPro" id="IPR036291">
    <property type="entry name" value="NAD(P)-bd_dom_sf"/>
</dbReference>
<keyword evidence="3" id="KW-1185">Reference proteome</keyword>
<dbReference type="Pfam" id="PF02558">
    <property type="entry name" value="ApbA"/>
    <property type="match status" value="1"/>
</dbReference>
<dbReference type="PATRIC" id="fig|1705565.3.peg.1194"/>
<feature type="domain" description="Ketopantoate reductase N-terminal" evidence="1">
    <location>
        <begin position="3"/>
        <end position="113"/>
    </location>
</feature>
<dbReference type="EMBL" id="LIUT01000008">
    <property type="protein sequence ID" value="KOR75938.1"/>
    <property type="molecule type" value="Genomic_DNA"/>
</dbReference>
<dbReference type="Gene3D" id="3.40.50.720">
    <property type="entry name" value="NAD(P)-binding Rossmann-like Domain"/>
    <property type="match status" value="1"/>
</dbReference>